<feature type="transmembrane region" description="Helical" evidence="2">
    <location>
        <begin position="167"/>
        <end position="186"/>
    </location>
</feature>
<comment type="caution">
    <text evidence="3">The sequence shown here is derived from an EMBL/GenBank/DDBJ whole genome shotgun (WGS) entry which is preliminary data.</text>
</comment>
<proteinExistence type="predicted"/>
<evidence type="ECO:0000256" key="1">
    <source>
        <dbReference type="SAM" id="MobiDB-lite"/>
    </source>
</evidence>
<dbReference type="RefSeq" id="WP_250140252.1">
    <property type="nucleotide sequence ID" value="NZ_JALIQP010000002.1"/>
</dbReference>
<keyword evidence="2" id="KW-0472">Membrane</keyword>
<feature type="transmembrane region" description="Helical" evidence="2">
    <location>
        <begin position="94"/>
        <end position="111"/>
    </location>
</feature>
<sequence>MPVQDGSDEGIGLDIGGQFQKAIVSVLMDMVERLIETLNQVLIRIFVSYPEVKQSAVLSLHQKVFQVSLGLASAAAAWIGILHMSNRVDGVRPVVYLLGAVAFGAVAPSLLRYPVELSRLTTEALAPTDQGIAALTRLSFELFLVAVIDVFLLLGTVMIFVARDVYLMLGVAMAPLIALMAVTPPFRRFADRLISIWLACLLIGPLNVVVLDLTLSLMGSLTETPHYLWGLGGIALLFGLPLILLGAGAIVFAPMTRVVNRGAGKAWGGVKSGWKQARDTGQDEESDWSDESGPRGRGNRYRRGGDD</sequence>
<reference evidence="3 4" key="1">
    <citation type="journal article" date="2019" name="Int. J. Syst. Evol. Microbiol.">
        <title>The Global Catalogue of Microorganisms (GCM) 10K type strain sequencing project: providing services to taxonomists for standard genome sequencing and annotation.</title>
        <authorList>
            <consortium name="The Broad Institute Genomics Platform"/>
            <consortium name="The Broad Institute Genome Sequencing Center for Infectious Disease"/>
            <person name="Wu L."/>
            <person name="Ma J."/>
        </authorList>
    </citation>
    <scope>NUCLEOTIDE SEQUENCE [LARGE SCALE GENOMIC DNA]</scope>
    <source>
        <strain evidence="3 4">WLHS5</strain>
    </source>
</reference>
<feature type="transmembrane region" description="Helical" evidence="2">
    <location>
        <begin position="193"/>
        <end position="215"/>
    </location>
</feature>
<dbReference type="Pfam" id="PF19590">
    <property type="entry name" value="TrbL_3"/>
    <property type="match status" value="1"/>
</dbReference>
<dbReference type="InterPro" id="IPR045782">
    <property type="entry name" value="TrbL_3"/>
</dbReference>
<organism evidence="3 4">
    <name type="scientific">Halosolutus amylolyticus</name>
    <dbReference type="NCBI Taxonomy" id="2932267"/>
    <lineage>
        <taxon>Archaea</taxon>
        <taxon>Methanobacteriati</taxon>
        <taxon>Methanobacteriota</taxon>
        <taxon>Stenosarchaea group</taxon>
        <taxon>Halobacteria</taxon>
        <taxon>Halobacteriales</taxon>
        <taxon>Natrialbaceae</taxon>
        <taxon>Halosolutus</taxon>
    </lineage>
</organism>
<dbReference type="Proteomes" id="UP001595898">
    <property type="component" value="Unassembled WGS sequence"/>
</dbReference>
<evidence type="ECO:0000256" key="2">
    <source>
        <dbReference type="SAM" id="Phobius"/>
    </source>
</evidence>
<evidence type="ECO:0000313" key="3">
    <source>
        <dbReference type="EMBL" id="MFC4543063.1"/>
    </source>
</evidence>
<keyword evidence="4" id="KW-1185">Reference proteome</keyword>
<feature type="transmembrane region" description="Helical" evidence="2">
    <location>
        <begin position="142"/>
        <end position="161"/>
    </location>
</feature>
<name>A0ABD5PRJ4_9EURY</name>
<keyword evidence="2" id="KW-1133">Transmembrane helix</keyword>
<keyword evidence="2" id="KW-0812">Transmembrane</keyword>
<dbReference type="AlphaFoldDB" id="A0ABD5PRJ4"/>
<feature type="region of interest" description="Disordered" evidence="1">
    <location>
        <begin position="267"/>
        <end position="307"/>
    </location>
</feature>
<gene>
    <name evidence="3" type="ORF">ACFO5R_14130</name>
</gene>
<feature type="transmembrane region" description="Helical" evidence="2">
    <location>
        <begin position="64"/>
        <end position="82"/>
    </location>
</feature>
<dbReference type="EMBL" id="JBHSFA010000007">
    <property type="protein sequence ID" value="MFC4543063.1"/>
    <property type="molecule type" value="Genomic_DNA"/>
</dbReference>
<accession>A0ABD5PRJ4</accession>
<protein>
    <submittedName>
        <fullName evidence="3">Uncharacterized protein</fullName>
    </submittedName>
</protein>
<evidence type="ECO:0000313" key="4">
    <source>
        <dbReference type="Proteomes" id="UP001595898"/>
    </source>
</evidence>
<feature type="transmembrane region" description="Helical" evidence="2">
    <location>
        <begin position="227"/>
        <end position="252"/>
    </location>
</feature>
<feature type="compositionally biased region" description="Basic residues" evidence="1">
    <location>
        <begin position="297"/>
        <end position="307"/>
    </location>
</feature>